<dbReference type="EMBL" id="VSSQ01000149">
    <property type="protein sequence ID" value="MPL81367.1"/>
    <property type="molecule type" value="Genomic_DNA"/>
</dbReference>
<dbReference type="GO" id="GO:0032259">
    <property type="term" value="P:methylation"/>
    <property type="evidence" value="ECO:0007669"/>
    <property type="project" value="UniProtKB-KW"/>
</dbReference>
<name>A0A644UQQ9_9ZZZZ</name>
<evidence type="ECO:0000313" key="3">
    <source>
        <dbReference type="EMBL" id="MPL81367.1"/>
    </source>
</evidence>
<evidence type="ECO:0008006" key="4">
    <source>
        <dbReference type="Google" id="ProtNLM"/>
    </source>
</evidence>
<sequence length="303" mass="34510">MNAHHSQESFSWPKRYAELLPFERTAWLDMCARGCATSWAREGFSDGLAEHLVGSVGQSPEYATLHPLVAPCILLRARMFDRMLSELLMRSSQRQFVHIWTIGAGFDSRWARMGAMFPEVFFHEADTKRLVDLKTEMVGKSPLAASFGRVLRHAVNSWRDLAATMQDYPGPRIIVAEGLFDYLPEHEKRELLHALHGNNEETVLLLDALNMYGAAYDNRRPEWYTGDPTLQVHGLPGDPGAFFLEAGWALTRCHSIFAELPALLCRKYRVLRWIKRLPIPSAFAQKYQVYSLSSVHRFTNGDA</sequence>
<dbReference type="SUPFAM" id="SSF53335">
    <property type="entry name" value="S-adenosyl-L-methionine-dependent methyltransferases"/>
    <property type="match status" value="1"/>
</dbReference>
<keyword evidence="1" id="KW-0489">Methyltransferase</keyword>
<keyword evidence="2" id="KW-0808">Transferase</keyword>
<accession>A0A644UQQ9</accession>
<comment type="caution">
    <text evidence="3">The sequence shown here is derived from an EMBL/GenBank/DDBJ whole genome shotgun (WGS) entry which is preliminary data.</text>
</comment>
<proteinExistence type="predicted"/>
<dbReference type="Pfam" id="PF04072">
    <property type="entry name" value="LCM"/>
    <property type="match status" value="1"/>
</dbReference>
<protein>
    <recommendedName>
        <fullName evidence="4">S-adenosyl-L-methionine-dependent methyltransferase</fullName>
    </recommendedName>
</protein>
<dbReference type="Gene3D" id="3.40.50.150">
    <property type="entry name" value="Vaccinia Virus protein VP39"/>
    <property type="match status" value="1"/>
</dbReference>
<dbReference type="AlphaFoldDB" id="A0A644UQQ9"/>
<dbReference type="InterPro" id="IPR007213">
    <property type="entry name" value="Ppm1/Ppm2/Tcmp"/>
</dbReference>
<reference evidence="3" key="1">
    <citation type="submission" date="2019-08" db="EMBL/GenBank/DDBJ databases">
        <authorList>
            <person name="Kucharzyk K."/>
            <person name="Murdoch R.W."/>
            <person name="Higgins S."/>
            <person name="Loffler F."/>
        </authorList>
    </citation>
    <scope>NUCLEOTIDE SEQUENCE</scope>
</reference>
<dbReference type="GO" id="GO:0008168">
    <property type="term" value="F:methyltransferase activity"/>
    <property type="evidence" value="ECO:0007669"/>
    <property type="project" value="UniProtKB-KW"/>
</dbReference>
<organism evidence="3">
    <name type="scientific">bioreactor metagenome</name>
    <dbReference type="NCBI Taxonomy" id="1076179"/>
    <lineage>
        <taxon>unclassified sequences</taxon>
        <taxon>metagenomes</taxon>
        <taxon>ecological metagenomes</taxon>
    </lineage>
</organism>
<dbReference type="InterPro" id="IPR029063">
    <property type="entry name" value="SAM-dependent_MTases_sf"/>
</dbReference>
<evidence type="ECO:0000256" key="2">
    <source>
        <dbReference type="ARBA" id="ARBA00022679"/>
    </source>
</evidence>
<gene>
    <name evidence="3" type="ORF">SDC9_27284</name>
</gene>
<evidence type="ECO:0000256" key="1">
    <source>
        <dbReference type="ARBA" id="ARBA00022603"/>
    </source>
</evidence>